<comment type="caution">
    <text evidence="1">The sequence shown here is derived from an EMBL/GenBank/DDBJ whole genome shotgun (WGS) entry which is preliminary data.</text>
</comment>
<sequence length="240" mass="26934">MIKSRSIGNEEWNLSFRRALFQWELEELRRMKVVLQIAPKLRNGVLDRLSWAVDRSGTFTISSVYKWKESPSTMPTKVVAFYSLIVYFATSMGTHTVAAHQVVMQLYGMCTVFGGPLCQTAQSFMPRLMYRVNRSPVEARRLSKSMVIIGSLSGLILGSIGTFVPLMFPNFFSPDPEVIGEMDKVLIPYLPALCVTHRVHSLEGTLLSAPKKPDIIRSMAYDSNKGIKTNQLSSKSYVGV</sequence>
<name>A0ACC0HWN2_9ERIC</name>
<dbReference type="EMBL" id="CM045761">
    <property type="protein sequence ID" value="KAI8016376.1"/>
    <property type="molecule type" value="Genomic_DNA"/>
</dbReference>
<evidence type="ECO:0000313" key="2">
    <source>
        <dbReference type="Proteomes" id="UP001060215"/>
    </source>
</evidence>
<protein>
    <submittedName>
        <fullName evidence="1">Uncharacterized protein</fullName>
    </submittedName>
</protein>
<proteinExistence type="predicted"/>
<gene>
    <name evidence="1" type="ORF">LOK49_LG05G01998</name>
</gene>
<reference evidence="1 2" key="1">
    <citation type="journal article" date="2022" name="Plant J.">
        <title>Chromosome-level genome of Camellia lanceoleosa provides a valuable resource for understanding genome evolution and self-incompatibility.</title>
        <authorList>
            <person name="Gong W."/>
            <person name="Xiao S."/>
            <person name="Wang L."/>
            <person name="Liao Z."/>
            <person name="Chang Y."/>
            <person name="Mo W."/>
            <person name="Hu G."/>
            <person name="Li W."/>
            <person name="Zhao G."/>
            <person name="Zhu H."/>
            <person name="Hu X."/>
            <person name="Ji K."/>
            <person name="Xiang X."/>
            <person name="Song Q."/>
            <person name="Yuan D."/>
            <person name="Jin S."/>
            <person name="Zhang L."/>
        </authorList>
    </citation>
    <scope>NUCLEOTIDE SEQUENCE [LARGE SCALE GENOMIC DNA]</scope>
    <source>
        <strain evidence="1">SQ_2022a</strain>
    </source>
</reference>
<dbReference type="Proteomes" id="UP001060215">
    <property type="component" value="Chromosome 4"/>
</dbReference>
<keyword evidence="2" id="KW-1185">Reference proteome</keyword>
<organism evidence="1 2">
    <name type="scientific">Camellia lanceoleosa</name>
    <dbReference type="NCBI Taxonomy" id="1840588"/>
    <lineage>
        <taxon>Eukaryota</taxon>
        <taxon>Viridiplantae</taxon>
        <taxon>Streptophyta</taxon>
        <taxon>Embryophyta</taxon>
        <taxon>Tracheophyta</taxon>
        <taxon>Spermatophyta</taxon>
        <taxon>Magnoliopsida</taxon>
        <taxon>eudicotyledons</taxon>
        <taxon>Gunneridae</taxon>
        <taxon>Pentapetalae</taxon>
        <taxon>asterids</taxon>
        <taxon>Ericales</taxon>
        <taxon>Theaceae</taxon>
        <taxon>Camellia</taxon>
    </lineage>
</organism>
<evidence type="ECO:0000313" key="1">
    <source>
        <dbReference type="EMBL" id="KAI8016376.1"/>
    </source>
</evidence>
<accession>A0ACC0HWN2</accession>